<keyword evidence="4" id="KW-0067">ATP-binding</keyword>
<evidence type="ECO:0000256" key="3">
    <source>
        <dbReference type="ARBA" id="ARBA00022777"/>
    </source>
</evidence>
<comment type="caution">
    <text evidence="6">The sequence shown here is derived from an EMBL/GenBank/DDBJ whole genome shotgun (WGS) entry which is preliminary data.</text>
</comment>
<dbReference type="PANTHER" id="PTHR44329">
    <property type="entry name" value="SERINE/THREONINE-PROTEIN KINASE TNNI3K-RELATED"/>
    <property type="match status" value="1"/>
</dbReference>
<dbReference type="Gene3D" id="3.30.200.20">
    <property type="entry name" value="Phosphorylase Kinase, domain 1"/>
    <property type="match status" value="1"/>
</dbReference>
<dbReference type="Proteomes" id="UP000439903">
    <property type="component" value="Unassembled WGS sequence"/>
</dbReference>
<evidence type="ECO:0000256" key="1">
    <source>
        <dbReference type="ARBA" id="ARBA00022679"/>
    </source>
</evidence>
<keyword evidence="7" id="KW-1185">Reference proteome</keyword>
<feature type="domain" description="Protein kinase" evidence="5">
    <location>
        <begin position="77"/>
        <end position="280"/>
    </location>
</feature>
<evidence type="ECO:0000313" key="6">
    <source>
        <dbReference type="EMBL" id="KAF0505658.1"/>
    </source>
</evidence>
<accession>A0A8H4AK98</accession>
<dbReference type="InterPro" id="IPR011009">
    <property type="entry name" value="Kinase-like_dom_sf"/>
</dbReference>
<dbReference type="OrthoDB" id="544350at2759"/>
<protein>
    <submittedName>
        <fullName evidence="6">Kinase-like domain-containing protein</fullName>
    </submittedName>
</protein>
<dbReference type="GO" id="GO:0005524">
    <property type="term" value="F:ATP binding"/>
    <property type="evidence" value="ECO:0007669"/>
    <property type="project" value="UniProtKB-KW"/>
</dbReference>
<sequence length="280" mass="32570">MENYHSIPDHNSLKDPLDNDIFVPIDEEYPYDFDINASDYLNDPDYLEENFLMSGNPKIDKFIRNDGKLKWIPYGQLTNIEYIACGGFGVVSKAKWKSRKVVLKSLNNSKDVTTDILREIAYHQQFDHYNYVIYVVQCYGISRDPATGNCLMVMHYFEGEICNGLRPNLDVVSVPQLLKALIIKCWDDNPTLRPEAEEILFHFREWYLDSNTEFRLQYQKIKVAEESLTSNNLIYQTHPQAIYTSRLLDLNSKENDFYVPENLGELNINDNDRAVNTLGV</sequence>
<evidence type="ECO:0000313" key="7">
    <source>
        <dbReference type="Proteomes" id="UP000439903"/>
    </source>
</evidence>
<dbReference type="InterPro" id="IPR051681">
    <property type="entry name" value="Ser/Thr_Kinases-Pseudokinases"/>
</dbReference>
<name>A0A8H4AK98_GIGMA</name>
<keyword evidence="1" id="KW-0808">Transferase</keyword>
<organism evidence="6 7">
    <name type="scientific">Gigaspora margarita</name>
    <dbReference type="NCBI Taxonomy" id="4874"/>
    <lineage>
        <taxon>Eukaryota</taxon>
        <taxon>Fungi</taxon>
        <taxon>Fungi incertae sedis</taxon>
        <taxon>Mucoromycota</taxon>
        <taxon>Glomeromycotina</taxon>
        <taxon>Glomeromycetes</taxon>
        <taxon>Diversisporales</taxon>
        <taxon>Gigasporaceae</taxon>
        <taxon>Gigaspora</taxon>
    </lineage>
</organism>
<dbReference type="SUPFAM" id="SSF56112">
    <property type="entry name" value="Protein kinase-like (PK-like)"/>
    <property type="match status" value="1"/>
</dbReference>
<reference evidence="6 7" key="1">
    <citation type="journal article" date="2019" name="Environ. Microbiol.">
        <title>At the nexus of three kingdoms: the genome of the mycorrhizal fungus Gigaspora margarita provides insights into plant, endobacterial and fungal interactions.</title>
        <authorList>
            <person name="Venice F."/>
            <person name="Ghignone S."/>
            <person name="Salvioli di Fossalunga A."/>
            <person name="Amselem J."/>
            <person name="Novero M."/>
            <person name="Xianan X."/>
            <person name="Sedzielewska Toro K."/>
            <person name="Morin E."/>
            <person name="Lipzen A."/>
            <person name="Grigoriev I.V."/>
            <person name="Henrissat B."/>
            <person name="Martin F.M."/>
            <person name="Bonfante P."/>
        </authorList>
    </citation>
    <scope>NUCLEOTIDE SEQUENCE [LARGE SCALE GENOMIC DNA]</scope>
    <source>
        <strain evidence="6 7">BEG34</strain>
    </source>
</reference>
<dbReference type="EMBL" id="WTPW01000497">
    <property type="protein sequence ID" value="KAF0505658.1"/>
    <property type="molecule type" value="Genomic_DNA"/>
</dbReference>
<evidence type="ECO:0000256" key="4">
    <source>
        <dbReference type="ARBA" id="ARBA00022840"/>
    </source>
</evidence>
<dbReference type="Pfam" id="PF07714">
    <property type="entry name" value="PK_Tyr_Ser-Thr"/>
    <property type="match status" value="1"/>
</dbReference>
<dbReference type="Gene3D" id="1.10.510.10">
    <property type="entry name" value="Transferase(Phosphotransferase) domain 1"/>
    <property type="match status" value="1"/>
</dbReference>
<dbReference type="AlphaFoldDB" id="A0A8H4AK98"/>
<dbReference type="PROSITE" id="PS50011">
    <property type="entry name" value="PROTEIN_KINASE_DOM"/>
    <property type="match status" value="1"/>
</dbReference>
<evidence type="ECO:0000256" key="2">
    <source>
        <dbReference type="ARBA" id="ARBA00022741"/>
    </source>
</evidence>
<keyword evidence="2" id="KW-0547">Nucleotide-binding</keyword>
<dbReference type="GO" id="GO:0004674">
    <property type="term" value="F:protein serine/threonine kinase activity"/>
    <property type="evidence" value="ECO:0007669"/>
    <property type="project" value="TreeGrafter"/>
</dbReference>
<keyword evidence="3 6" id="KW-0418">Kinase</keyword>
<gene>
    <name evidence="6" type="ORF">F8M41_019308</name>
</gene>
<evidence type="ECO:0000259" key="5">
    <source>
        <dbReference type="PROSITE" id="PS50011"/>
    </source>
</evidence>
<dbReference type="PANTHER" id="PTHR44329:SF288">
    <property type="entry name" value="MITOGEN-ACTIVATED PROTEIN KINASE KINASE KINASE 20"/>
    <property type="match status" value="1"/>
</dbReference>
<dbReference type="InterPro" id="IPR000719">
    <property type="entry name" value="Prot_kinase_dom"/>
</dbReference>
<proteinExistence type="predicted"/>
<dbReference type="InterPro" id="IPR001245">
    <property type="entry name" value="Ser-Thr/Tyr_kinase_cat_dom"/>
</dbReference>